<comment type="similarity">
    <text evidence="1 4">Belongs to the glutathione peroxidase family.</text>
</comment>
<evidence type="ECO:0000256" key="4">
    <source>
        <dbReference type="RuleBase" id="RU000499"/>
    </source>
</evidence>
<dbReference type="EMBL" id="JBGCUO010000001">
    <property type="protein sequence ID" value="MEY1660783.1"/>
    <property type="molecule type" value="Genomic_DNA"/>
</dbReference>
<organism evidence="6 7">
    <name type="scientific">Isoalcanivorax beigongshangi</name>
    <dbReference type="NCBI Taxonomy" id="3238810"/>
    <lineage>
        <taxon>Bacteria</taxon>
        <taxon>Pseudomonadati</taxon>
        <taxon>Pseudomonadota</taxon>
        <taxon>Gammaproteobacteria</taxon>
        <taxon>Oceanospirillales</taxon>
        <taxon>Alcanivoracaceae</taxon>
        <taxon>Isoalcanivorax</taxon>
    </lineage>
</organism>
<dbReference type="RefSeq" id="WP_369454025.1">
    <property type="nucleotide sequence ID" value="NZ_JBGCUO010000001.1"/>
</dbReference>
<dbReference type="GO" id="GO:0004601">
    <property type="term" value="F:peroxidase activity"/>
    <property type="evidence" value="ECO:0007669"/>
    <property type="project" value="UniProtKB-KW"/>
</dbReference>
<dbReference type="PANTHER" id="PTHR11592:SF78">
    <property type="entry name" value="GLUTATHIONE PEROXIDASE"/>
    <property type="match status" value="1"/>
</dbReference>
<dbReference type="InterPro" id="IPR029759">
    <property type="entry name" value="GPX_AS"/>
</dbReference>
<comment type="caution">
    <text evidence="6">The sequence shown here is derived from an EMBL/GenBank/DDBJ whole genome shotgun (WGS) entry which is preliminary data.</text>
</comment>
<keyword evidence="3 4" id="KW-0560">Oxidoreductase</keyword>
<dbReference type="Gene3D" id="3.40.30.10">
    <property type="entry name" value="Glutaredoxin"/>
    <property type="match status" value="1"/>
</dbReference>
<proteinExistence type="inferred from homology"/>
<dbReference type="Pfam" id="PF00255">
    <property type="entry name" value="GSHPx"/>
    <property type="match status" value="1"/>
</dbReference>
<dbReference type="PROSITE" id="PS00763">
    <property type="entry name" value="GLUTATHIONE_PEROXID_2"/>
    <property type="match status" value="1"/>
</dbReference>
<dbReference type="SUPFAM" id="SSF52833">
    <property type="entry name" value="Thioredoxin-like"/>
    <property type="match status" value="1"/>
</dbReference>
<evidence type="ECO:0000313" key="6">
    <source>
        <dbReference type="EMBL" id="MEY1660783.1"/>
    </source>
</evidence>
<evidence type="ECO:0000259" key="5">
    <source>
        <dbReference type="PROSITE" id="PS51352"/>
    </source>
</evidence>
<keyword evidence="7" id="KW-1185">Reference proteome</keyword>
<dbReference type="PANTHER" id="PTHR11592">
    <property type="entry name" value="GLUTATHIONE PEROXIDASE"/>
    <property type="match status" value="1"/>
</dbReference>
<dbReference type="InterPro" id="IPR013766">
    <property type="entry name" value="Thioredoxin_domain"/>
</dbReference>
<keyword evidence="2 4" id="KW-0575">Peroxidase</keyword>
<dbReference type="PRINTS" id="PR01011">
    <property type="entry name" value="GLUTPROXDASE"/>
</dbReference>
<protein>
    <recommendedName>
        <fullName evidence="4">Glutathione peroxidase</fullName>
    </recommendedName>
</protein>
<dbReference type="PROSITE" id="PS00460">
    <property type="entry name" value="GLUTATHIONE_PEROXID_1"/>
    <property type="match status" value="1"/>
</dbReference>
<evidence type="ECO:0000256" key="2">
    <source>
        <dbReference type="ARBA" id="ARBA00022559"/>
    </source>
</evidence>
<accession>A0ABV4AE91</accession>
<reference evidence="6 7" key="1">
    <citation type="submission" date="2024-07" db="EMBL/GenBank/DDBJ databases">
        <authorList>
            <person name="Ren Q."/>
        </authorList>
    </citation>
    <scope>NUCLEOTIDE SEQUENCE [LARGE SCALE GENOMIC DNA]</scope>
    <source>
        <strain evidence="6 7">REN37</strain>
    </source>
</reference>
<sequence length="161" mass="18114">MTTVYDFSAPLLDGTEQPLDSYRGQVLLIVNTASRCGLTPQYQGLQALQERYQAQGFTVLGFPCNQFRNQEPGSADDIAEFCDTRYAVRFPVFDKVEVNGDGAHPLWQYLVREAPGVLGSRRIKWNFTKFLIGRDGKVLHRYAPIKTPDSLVADIEAALKR</sequence>
<evidence type="ECO:0000313" key="7">
    <source>
        <dbReference type="Proteomes" id="UP001562065"/>
    </source>
</evidence>
<feature type="domain" description="Thioredoxin" evidence="5">
    <location>
        <begin position="1"/>
        <end position="160"/>
    </location>
</feature>
<dbReference type="InterPro" id="IPR036249">
    <property type="entry name" value="Thioredoxin-like_sf"/>
</dbReference>
<dbReference type="InterPro" id="IPR029760">
    <property type="entry name" value="GPX_CS"/>
</dbReference>
<dbReference type="Proteomes" id="UP001562065">
    <property type="component" value="Unassembled WGS sequence"/>
</dbReference>
<gene>
    <name evidence="6" type="ORF">AB5I84_01310</name>
</gene>
<evidence type="ECO:0000256" key="3">
    <source>
        <dbReference type="ARBA" id="ARBA00023002"/>
    </source>
</evidence>
<dbReference type="PROSITE" id="PS51352">
    <property type="entry name" value="THIOREDOXIN_2"/>
    <property type="match status" value="1"/>
</dbReference>
<name>A0ABV4AE91_9GAMM</name>
<dbReference type="CDD" id="cd00340">
    <property type="entry name" value="GSH_Peroxidase"/>
    <property type="match status" value="1"/>
</dbReference>
<dbReference type="PROSITE" id="PS51355">
    <property type="entry name" value="GLUTATHIONE_PEROXID_3"/>
    <property type="match status" value="1"/>
</dbReference>
<dbReference type="InterPro" id="IPR000889">
    <property type="entry name" value="Glutathione_peroxidase"/>
</dbReference>
<dbReference type="PIRSF" id="PIRSF000303">
    <property type="entry name" value="Glutathion_perox"/>
    <property type="match status" value="1"/>
</dbReference>
<evidence type="ECO:0000256" key="1">
    <source>
        <dbReference type="ARBA" id="ARBA00006926"/>
    </source>
</evidence>